<evidence type="ECO:0000256" key="1">
    <source>
        <dbReference type="ARBA" id="ARBA00022603"/>
    </source>
</evidence>
<keyword evidence="1 3" id="KW-0489">Methyltransferase</keyword>
<proteinExistence type="predicted"/>
<evidence type="ECO:0000256" key="2">
    <source>
        <dbReference type="ARBA" id="ARBA00022679"/>
    </source>
</evidence>
<dbReference type="GO" id="GO:0008168">
    <property type="term" value="F:methyltransferase activity"/>
    <property type="evidence" value="ECO:0007669"/>
    <property type="project" value="UniProtKB-UniRule"/>
</dbReference>
<comment type="cofactor">
    <cofactor evidence="3">
        <name>Zn(2+)</name>
        <dbReference type="ChEBI" id="CHEBI:29105"/>
    </cofactor>
</comment>
<evidence type="ECO:0000313" key="5">
    <source>
        <dbReference type="EMBL" id="ABG33222.1"/>
    </source>
</evidence>
<dbReference type="HOGENOM" id="CLU_062282_0_0_5"/>
<feature type="domain" description="Hcy-binding" evidence="4">
    <location>
        <begin position="4"/>
        <end position="304"/>
    </location>
</feature>
<dbReference type="InterPro" id="IPR003726">
    <property type="entry name" value="HCY_dom"/>
</dbReference>
<dbReference type="EMBL" id="CP000362">
    <property type="protein sequence ID" value="ABG33222.1"/>
    <property type="molecule type" value="Genomic_DNA"/>
</dbReference>
<gene>
    <name evidence="5" type="ordered locus">RD1_3753</name>
</gene>
<dbReference type="Pfam" id="PF02574">
    <property type="entry name" value="S-methyl_trans"/>
    <property type="match status" value="1"/>
</dbReference>
<dbReference type="Proteomes" id="UP000007029">
    <property type="component" value="Chromosome"/>
</dbReference>
<dbReference type="PANTHER" id="PTHR11103:SF18">
    <property type="entry name" value="SLR1189 PROTEIN"/>
    <property type="match status" value="1"/>
</dbReference>
<dbReference type="PANTHER" id="PTHR11103">
    <property type="entry name" value="SLR1189 PROTEIN"/>
    <property type="match status" value="1"/>
</dbReference>
<keyword evidence="3" id="KW-0862">Zinc</keyword>
<dbReference type="eggNOG" id="COG2040">
    <property type="taxonomic scope" value="Bacteria"/>
</dbReference>
<dbReference type="GO" id="GO:0032259">
    <property type="term" value="P:methylation"/>
    <property type="evidence" value="ECO:0007669"/>
    <property type="project" value="UniProtKB-KW"/>
</dbReference>
<keyword evidence="2 3" id="KW-0808">Transferase</keyword>
<organism evidence="5 6">
    <name type="scientific">Roseobacter denitrificans (strain ATCC 33942 / OCh 114)</name>
    <name type="common">Erythrobacter sp. (strain OCh 114)</name>
    <name type="synonym">Roseobacter denitrificans</name>
    <dbReference type="NCBI Taxonomy" id="375451"/>
    <lineage>
        <taxon>Bacteria</taxon>
        <taxon>Pseudomonadati</taxon>
        <taxon>Pseudomonadota</taxon>
        <taxon>Alphaproteobacteria</taxon>
        <taxon>Rhodobacterales</taxon>
        <taxon>Roseobacteraceae</taxon>
        <taxon>Roseobacter</taxon>
    </lineage>
</organism>
<keyword evidence="6" id="KW-1185">Reference proteome</keyword>
<dbReference type="KEGG" id="rde:RD1_3753"/>
<accession>Q161X1</accession>
<dbReference type="Gene3D" id="3.20.20.330">
    <property type="entry name" value="Homocysteine-binding-like domain"/>
    <property type="match status" value="1"/>
</dbReference>
<evidence type="ECO:0000256" key="3">
    <source>
        <dbReference type="PROSITE-ProRule" id="PRU00333"/>
    </source>
</evidence>
<feature type="binding site" evidence="3">
    <location>
        <position position="224"/>
    </location>
    <ligand>
        <name>Zn(2+)</name>
        <dbReference type="ChEBI" id="CHEBI:29105"/>
    </ligand>
</feature>
<dbReference type="SUPFAM" id="SSF82282">
    <property type="entry name" value="Homocysteine S-methyltransferase"/>
    <property type="match status" value="1"/>
</dbReference>
<sequence length="305" mass="33165">MTMARQLPHESEKKFLVYAGTGTDLIFTHGVELPGFASFPLLEQPRTRAILASQMQSLVDLAKEMDVGCILDAPTWMANADRAAPLGYDAGRLVEVNKDAVSLMEEVRRTANRDDVLVSACIGPRHDPYAGIPPVSVEDARHYHKAQMQSLHDTSVDLVTAYTFNRPSEAAGCILAAQDAKLPIIMSLVVETDGCLADGSRLVEVIDQIDEATNSAALFFMVNCAHPTHFSEALDNHPRLRGIVANASSCSHAELDEAENLDAGDPGQLGRQMAEILRRNPSIQVLGGCCGTDMRHLRSMVREMA</sequence>
<dbReference type="AlphaFoldDB" id="Q161X1"/>
<feature type="binding site" evidence="3">
    <location>
        <position position="289"/>
    </location>
    <ligand>
        <name>Zn(2+)</name>
        <dbReference type="ChEBI" id="CHEBI:29105"/>
    </ligand>
</feature>
<protein>
    <submittedName>
        <fullName evidence="5">Homocysteine S-methyltransferase, putative</fullName>
    </submittedName>
</protein>
<feature type="binding site" evidence="3">
    <location>
        <position position="290"/>
    </location>
    <ligand>
        <name>Zn(2+)</name>
        <dbReference type="ChEBI" id="CHEBI:29105"/>
    </ligand>
</feature>
<dbReference type="PROSITE" id="PS50970">
    <property type="entry name" value="HCY"/>
    <property type="match status" value="1"/>
</dbReference>
<dbReference type="STRING" id="375451.RD1_3753"/>
<evidence type="ECO:0000259" key="4">
    <source>
        <dbReference type="PROSITE" id="PS50970"/>
    </source>
</evidence>
<evidence type="ECO:0000313" key="6">
    <source>
        <dbReference type="Proteomes" id="UP000007029"/>
    </source>
</evidence>
<dbReference type="InterPro" id="IPR036589">
    <property type="entry name" value="HCY_dom_sf"/>
</dbReference>
<keyword evidence="3" id="KW-0479">Metal-binding</keyword>
<reference evidence="5 6" key="1">
    <citation type="journal article" date="2007" name="J. Bacteriol.">
        <title>The complete genome sequence of Roseobacter denitrificans reveals a mixotrophic rather than photosynthetic metabolism.</title>
        <authorList>
            <person name="Swingley W.D."/>
            <person name="Sadekar S."/>
            <person name="Mastrian S.D."/>
            <person name="Matthies H.J."/>
            <person name="Hao J."/>
            <person name="Ramos H."/>
            <person name="Acharya C.R."/>
            <person name="Conrad A.L."/>
            <person name="Taylor H.L."/>
            <person name="Dejesa L.C."/>
            <person name="Shah M.K."/>
            <person name="O'huallachain M.E."/>
            <person name="Lince M.T."/>
            <person name="Blankenship R.E."/>
            <person name="Beatty J.T."/>
            <person name="Touchman J.W."/>
        </authorList>
    </citation>
    <scope>NUCLEOTIDE SEQUENCE [LARGE SCALE GENOMIC DNA]</scope>
    <source>
        <strain evidence="6">ATCC 33942 / OCh 114</strain>
    </source>
</reference>
<name>Q161X1_ROSDO</name>
<dbReference type="GO" id="GO:0046872">
    <property type="term" value="F:metal ion binding"/>
    <property type="evidence" value="ECO:0007669"/>
    <property type="project" value="UniProtKB-KW"/>
</dbReference>